<dbReference type="PANTHER" id="PTHR31677:SF77">
    <property type="entry name" value="OS05G0497200 PROTEIN"/>
    <property type="match status" value="1"/>
</dbReference>
<gene>
    <name evidence="8" type="ORF">URODEC1_LOCUS116536</name>
</gene>
<dbReference type="CDD" id="cd00018">
    <property type="entry name" value="AP2"/>
    <property type="match status" value="1"/>
</dbReference>
<dbReference type="AlphaFoldDB" id="A0ABC9GHN0"/>
<evidence type="ECO:0000256" key="6">
    <source>
        <dbReference type="SAM" id="MobiDB-lite"/>
    </source>
</evidence>
<dbReference type="PROSITE" id="PS51032">
    <property type="entry name" value="AP2_ERF"/>
    <property type="match status" value="1"/>
</dbReference>
<dbReference type="Pfam" id="PF00847">
    <property type="entry name" value="AP2"/>
    <property type="match status" value="1"/>
</dbReference>
<keyword evidence="5" id="KW-0539">Nucleus</keyword>
<dbReference type="PANTHER" id="PTHR31677">
    <property type="entry name" value="AP2 DOMAIN CLASS TRANSCRIPTION FACTOR"/>
    <property type="match status" value="1"/>
</dbReference>
<dbReference type="InterPro" id="IPR001471">
    <property type="entry name" value="AP2/ERF_dom"/>
</dbReference>
<sequence>MQMEWWDMGAAGGGHGAGGGVGDGGAGGRAVGGGLVVGGLVVGGGDHHHHHLQQQQLDQQRPEAHYRGVRKRPWGRYAAEIRDPWRKSRVWLGTYDSPVEAAMAYDRAAVALRGSKARLNFAGSGGGGGGHESGRGYPPQQHHAGGRQHHPWHVYYFQSRLQQQQQLGVAQAAGPLADGAVVEAAAQQPSTVLELRTGPNKALPFDLNEPPSLLFGS</sequence>
<keyword evidence="4" id="KW-0804">Transcription</keyword>
<comment type="subcellular location">
    <subcellularLocation>
        <location evidence="1">Nucleus</location>
    </subcellularLocation>
</comment>
<keyword evidence="3" id="KW-0238">DNA-binding</keyword>
<dbReference type="PRINTS" id="PR00367">
    <property type="entry name" value="ETHRSPELEMNT"/>
</dbReference>
<proteinExistence type="predicted"/>
<reference evidence="8" key="1">
    <citation type="submission" date="2024-10" db="EMBL/GenBank/DDBJ databases">
        <authorList>
            <person name="Ryan C."/>
        </authorList>
    </citation>
    <scope>NUCLEOTIDE SEQUENCE [LARGE SCALE GENOMIC DNA]</scope>
</reference>
<dbReference type="GO" id="GO:0005634">
    <property type="term" value="C:nucleus"/>
    <property type="evidence" value="ECO:0007669"/>
    <property type="project" value="UniProtKB-SubCell"/>
</dbReference>
<dbReference type="InterPro" id="IPR036955">
    <property type="entry name" value="AP2/ERF_dom_sf"/>
</dbReference>
<feature type="region of interest" description="Disordered" evidence="6">
    <location>
        <begin position="123"/>
        <end position="147"/>
    </location>
</feature>
<dbReference type="SMART" id="SM00380">
    <property type="entry name" value="AP2"/>
    <property type="match status" value="1"/>
</dbReference>
<accession>A0ABC9GHN0</accession>
<dbReference type="SUPFAM" id="SSF54171">
    <property type="entry name" value="DNA-binding domain"/>
    <property type="match status" value="1"/>
</dbReference>
<evidence type="ECO:0000256" key="1">
    <source>
        <dbReference type="ARBA" id="ARBA00004123"/>
    </source>
</evidence>
<dbReference type="Gene3D" id="3.30.730.10">
    <property type="entry name" value="AP2/ERF domain"/>
    <property type="match status" value="1"/>
</dbReference>
<evidence type="ECO:0000256" key="5">
    <source>
        <dbReference type="ARBA" id="ARBA00023242"/>
    </source>
</evidence>
<protein>
    <recommendedName>
        <fullName evidence="7">AP2/ERF domain-containing protein</fullName>
    </recommendedName>
</protein>
<evidence type="ECO:0000313" key="9">
    <source>
        <dbReference type="Proteomes" id="UP001497457"/>
    </source>
</evidence>
<keyword evidence="2" id="KW-0805">Transcription regulation</keyword>
<evidence type="ECO:0000256" key="4">
    <source>
        <dbReference type="ARBA" id="ARBA00023163"/>
    </source>
</evidence>
<evidence type="ECO:0000313" key="8">
    <source>
        <dbReference type="EMBL" id="CAL5095609.1"/>
    </source>
</evidence>
<keyword evidence="9" id="KW-1185">Reference proteome</keyword>
<dbReference type="EMBL" id="OZ075119">
    <property type="protein sequence ID" value="CAL5095609.1"/>
    <property type="molecule type" value="Genomic_DNA"/>
</dbReference>
<evidence type="ECO:0000256" key="2">
    <source>
        <dbReference type="ARBA" id="ARBA00023015"/>
    </source>
</evidence>
<evidence type="ECO:0000256" key="3">
    <source>
        <dbReference type="ARBA" id="ARBA00023125"/>
    </source>
</evidence>
<feature type="domain" description="AP2/ERF" evidence="7">
    <location>
        <begin position="65"/>
        <end position="122"/>
    </location>
</feature>
<dbReference type="GO" id="GO:0003677">
    <property type="term" value="F:DNA binding"/>
    <property type="evidence" value="ECO:0007669"/>
    <property type="project" value="UniProtKB-KW"/>
</dbReference>
<organism evidence="8 9">
    <name type="scientific">Urochloa decumbens</name>
    <dbReference type="NCBI Taxonomy" id="240449"/>
    <lineage>
        <taxon>Eukaryota</taxon>
        <taxon>Viridiplantae</taxon>
        <taxon>Streptophyta</taxon>
        <taxon>Embryophyta</taxon>
        <taxon>Tracheophyta</taxon>
        <taxon>Spermatophyta</taxon>
        <taxon>Magnoliopsida</taxon>
        <taxon>Liliopsida</taxon>
        <taxon>Poales</taxon>
        <taxon>Poaceae</taxon>
        <taxon>PACMAD clade</taxon>
        <taxon>Panicoideae</taxon>
        <taxon>Panicodae</taxon>
        <taxon>Paniceae</taxon>
        <taxon>Melinidinae</taxon>
        <taxon>Urochloa</taxon>
    </lineage>
</organism>
<dbReference type="Proteomes" id="UP001497457">
    <property type="component" value="Chromosome 9rd"/>
</dbReference>
<name>A0ABC9GHN0_9POAL</name>
<dbReference type="InterPro" id="IPR016177">
    <property type="entry name" value="DNA-bd_dom_sf"/>
</dbReference>
<evidence type="ECO:0000259" key="7">
    <source>
        <dbReference type="PROSITE" id="PS51032"/>
    </source>
</evidence>
<dbReference type="FunFam" id="3.30.730.10:FF:000001">
    <property type="entry name" value="Ethylene-responsive transcription factor 2"/>
    <property type="match status" value="1"/>
</dbReference>